<keyword evidence="3 7" id="KW-1133">Transmembrane helix</keyword>
<keyword evidence="10" id="KW-1185">Reference proteome</keyword>
<reference evidence="9 10" key="1">
    <citation type="submission" date="2024-09" db="EMBL/GenBank/DDBJ databases">
        <title>Rethinking Asexuality: The Enigmatic Case of Functional Sexual Genes in Lepraria (Stereocaulaceae).</title>
        <authorList>
            <person name="Doellman M."/>
            <person name="Sun Y."/>
            <person name="Barcenas-Pena A."/>
            <person name="Lumbsch H.T."/>
            <person name="Grewe F."/>
        </authorList>
    </citation>
    <scope>NUCLEOTIDE SEQUENCE [LARGE SCALE GENOMIC DNA]</scope>
    <source>
        <strain evidence="9 10">Mercado 3170</strain>
    </source>
</reference>
<name>A0ABR4AAR9_9LECA</name>
<organism evidence="9 10">
    <name type="scientific">Stereocaulon virgatum</name>
    <dbReference type="NCBI Taxonomy" id="373712"/>
    <lineage>
        <taxon>Eukaryota</taxon>
        <taxon>Fungi</taxon>
        <taxon>Dikarya</taxon>
        <taxon>Ascomycota</taxon>
        <taxon>Pezizomycotina</taxon>
        <taxon>Lecanoromycetes</taxon>
        <taxon>OSLEUM clade</taxon>
        <taxon>Lecanoromycetidae</taxon>
        <taxon>Lecanorales</taxon>
        <taxon>Lecanorineae</taxon>
        <taxon>Stereocaulaceae</taxon>
        <taxon>Stereocaulon</taxon>
    </lineage>
</organism>
<evidence type="ECO:0000256" key="5">
    <source>
        <dbReference type="ARBA" id="ARBA00038359"/>
    </source>
</evidence>
<feature type="transmembrane region" description="Helical" evidence="7">
    <location>
        <begin position="133"/>
        <end position="152"/>
    </location>
</feature>
<sequence length="364" mass="41206">MVVDAGHQSRTAELYSDTISLVALATIAVALRFVSRKMAGSKLWWDDWILVFALIFDYGLSASYWLQVKYGGLGLHTTAYGGPVARDGIYMFYKIFLPLEIFYFASATAIKTSLILSYYRIFWIVRWFKWECLAAWIIVVLYFIVDILVGALECSPVPFFWDKSIAGGTCIDQDQFYRWNGVANLLIDFMVLTLTLPLIWRLKLKARQKLSISGVFLLGTFACSASIIRVTTFDQVNFEDVTWTMVDVSIWSTIEQSLGIICACLITYQPLLSRTLSLFRRSNDTSEVERNPSQGTEMARLETKPNQKPSNNVSTAGFARLDEGNDIEGTVTTYVTADWKENPMVLPKAITKSQTIEQYHQPLG</sequence>
<feature type="transmembrane region" description="Helical" evidence="7">
    <location>
        <begin position="101"/>
        <end position="121"/>
    </location>
</feature>
<evidence type="ECO:0000256" key="1">
    <source>
        <dbReference type="ARBA" id="ARBA00004141"/>
    </source>
</evidence>
<comment type="similarity">
    <text evidence="5">Belongs to the SAT4 family.</text>
</comment>
<feature type="transmembrane region" description="Helical" evidence="7">
    <location>
        <begin position="182"/>
        <end position="200"/>
    </location>
</feature>
<proteinExistence type="inferred from homology"/>
<dbReference type="Pfam" id="PF20684">
    <property type="entry name" value="Fung_rhodopsin"/>
    <property type="match status" value="1"/>
</dbReference>
<keyword evidence="2 7" id="KW-0812">Transmembrane</keyword>
<dbReference type="Proteomes" id="UP001590950">
    <property type="component" value="Unassembled WGS sequence"/>
</dbReference>
<dbReference type="EMBL" id="JBEFKJ010000013">
    <property type="protein sequence ID" value="KAL2042580.1"/>
    <property type="molecule type" value="Genomic_DNA"/>
</dbReference>
<dbReference type="InterPro" id="IPR052337">
    <property type="entry name" value="SAT4-like"/>
</dbReference>
<evidence type="ECO:0000256" key="6">
    <source>
        <dbReference type="SAM" id="MobiDB-lite"/>
    </source>
</evidence>
<evidence type="ECO:0000256" key="7">
    <source>
        <dbReference type="SAM" id="Phobius"/>
    </source>
</evidence>
<comment type="caution">
    <text evidence="9">The sequence shown here is derived from an EMBL/GenBank/DDBJ whole genome shotgun (WGS) entry which is preliminary data.</text>
</comment>
<dbReference type="InterPro" id="IPR049326">
    <property type="entry name" value="Rhodopsin_dom_fungi"/>
</dbReference>
<evidence type="ECO:0000256" key="3">
    <source>
        <dbReference type="ARBA" id="ARBA00022989"/>
    </source>
</evidence>
<feature type="transmembrane region" description="Helical" evidence="7">
    <location>
        <begin position="212"/>
        <end position="230"/>
    </location>
</feature>
<evidence type="ECO:0000256" key="2">
    <source>
        <dbReference type="ARBA" id="ARBA00022692"/>
    </source>
</evidence>
<evidence type="ECO:0000256" key="4">
    <source>
        <dbReference type="ARBA" id="ARBA00023136"/>
    </source>
</evidence>
<evidence type="ECO:0000259" key="8">
    <source>
        <dbReference type="Pfam" id="PF20684"/>
    </source>
</evidence>
<comment type="subcellular location">
    <subcellularLocation>
        <location evidence="1">Membrane</location>
        <topology evidence="1">Multi-pass membrane protein</topology>
    </subcellularLocation>
</comment>
<feature type="transmembrane region" description="Helical" evidence="7">
    <location>
        <begin position="47"/>
        <end position="66"/>
    </location>
</feature>
<feature type="region of interest" description="Disordered" evidence="6">
    <location>
        <begin position="283"/>
        <end position="319"/>
    </location>
</feature>
<feature type="transmembrane region" description="Helical" evidence="7">
    <location>
        <begin position="250"/>
        <end position="271"/>
    </location>
</feature>
<dbReference type="PANTHER" id="PTHR33048:SF47">
    <property type="entry name" value="INTEGRAL MEMBRANE PROTEIN-RELATED"/>
    <property type="match status" value="1"/>
</dbReference>
<gene>
    <name evidence="9" type="ORF">N7G274_004339</name>
</gene>
<protein>
    <recommendedName>
        <fullName evidence="8">Rhodopsin domain-containing protein</fullName>
    </recommendedName>
</protein>
<feature type="compositionally biased region" description="Polar residues" evidence="6">
    <location>
        <begin position="306"/>
        <end position="315"/>
    </location>
</feature>
<evidence type="ECO:0000313" key="10">
    <source>
        <dbReference type="Proteomes" id="UP001590950"/>
    </source>
</evidence>
<dbReference type="PANTHER" id="PTHR33048">
    <property type="entry name" value="PTH11-LIKE INTEGRAL MEMBRANE PROTEIN (AFU_ORTHOLOGUE AFUA_5G11245)"/>
    <property type="match status" value="1"/>
</dbReference>
<accession>A0ABR4AAR9</accession>
<evidence type="ECO:0000313" key="9">
    <source>
        <dbReference type="EMBL" id="KAL2042580.1"/>
    </source>
</evidence>
<feature type="transmembrane region" description="Helical" evidence="7">
    <location>
        <begin position="18"/>
        <end position="35"/>
    </location>
</feature>
<keyword evidence="4 7" id="KW-0472">Membrane</keyword>
<feature type="domain" description="Rhodopsin" evidence="8">
    <location>
        <begin position="31"/>
        <end position="274"/>
    </location>
</feature>